<dbReference type="AlphaFoldDB" id="C5BJ44"/>
<organism evidence="1 2">
    <name type="scientific">Teredinibacter turnerae (strain ATCC 39867 / T7901)</name>
    <dbReference type="NCBI Taxonomy" id="377629"/>
    <lineage>
        <taxon>Bacteria</taxon>
        <taxon>Pseudomonadati</taxon>
        <taxon>Pseudomonadota</taxon>
        <taxon>Gammaproteobacteria</taxon>
        <taxon>Cellvibrionales</taxon>
        <taxon>Cellvibrionaceae</taxon>
        <taxon>Teredinibacter</taxon>
    </lineage>
</organism>
<keyword evidence="2" id="KW-1185">Reference proteome</keyword>
<gene>
    <name evidence="1" type="ordered locus">TERTU_4446</name>
</gene>
<dbReference type="KEGG" id="ttu:TERTU_4446"/>
<sequence length="41" mass="4661">MWSWLCRASKLLIATGCSSHGCFGFHKKLELFRDFGIAQLT</sequence>
<accession>C5BJ44</accession>
<proteinExistence type="predicted"/>
<evidence type="ECO:0000313" key="1">
    <source>
        <dbReference type="EMBL" id="ACR13925.1"/>
    </source>
</evidence>
<dbReference type="HOGENOM" id="CLU_3277896_0_0_6"/>
<protein>
    <submittedName>
        <fullName evidence="1">Uncharacterized protein</fullName>
    </submittedName>
</protein>
<reference evidence="1 2" key="1">
    <citation type="journal article" date="2009" name="PLoS ONE">
        <title>The complete genome of Teredinibacter turnerae T7901: an intracellular endosymbiont of marine wood-boring bivalves (shipworms).</title>
        <authorList>
            <person name="Yang J.C."/>
            <person name="Madupu R."/>
            <person name="Durkin A.S."/>
            <person name="Ekborg N.A."/>
            <person name="Pedamallu C.S."/>
            <person name="Hostetler J.B."/>
            <person name="Radune D."/>
            <person name="Toms B.S."/>
            <person name="Henrissat B."/>
            <person name="Coutinho P.M."/>
            <person name="Schwarz S."/>
            <person name="Field L."/>
            <person name="Trindade-Silva A.E."/>
            <person name="Soares C.A.G."/>
            <person name="Elshahawi S."/>
            <person name="Hanora A."/>
            <person name="Schmidt E.W."/>
            <person name="Haygood M.G."/>
            <person name="Posfai J."/>
            <person name="Benner J."/>
            <person name="Madinger C."/>
            <person name="Nove J."/>
            <person name="Anton B."/>
            <person name="Chaudhary K."/>
            <person name="Foster J."/>
            <person name="Holman A."/>
            <person name="Kumar S."/>
            <person name="Lessard P.A."/>
            <person name="Luyten Y.A."/>
            <person name="Slatko B."/>
            <person name="Wood N."/>
            <person name="Wu B."/>
            <person name="Teplitski M."/>
            <person name="Mougous J.D."/>
            <person name="Ward N."/>
            <person name="Eisen J.A."/>
            <person name="Badger J.H."/>
            <person name="Distel D.L."/>
        </authorList>
    </citation>
    <scope>NUCLEOTIDE SEQUENCE [LARGE SCALE GENOMIC DNA]</scope>
    <source>
        <strain evidence="2">ATCC 39867 / T7901</strain>
    </source>
</reference>
<evidence type="ECO:0000313" key="2">
    <source>
        <dbReference type="Proteomes" id="UP000009080"/>
    </source>
</evidence>
<dbReference type="EMBL" id="CP001614">
    <property type="protein sequence ID" value="ACR13925.1"/>
    <property type="molecule type" value="Genomic_DNA"/>
</dbReference>
<dbReference type="Proteomes" id="UP000009080">
    <property type="component" value="Chromosome"/>
</dbReference>
<name>C5BJ44_TERTT</name>